<comment type="caution">
    <text evidence="1">The sequence shown here is derived from an EMBL/GenBank/DDBJ whole genome shotgun (WGS) entry which is preliminary data.</text>
</comment>
<proteinExistence type="predicted"/>
<dbReference type="RefSeq" id="XP_029233065.1">
    <property type="nucleotide sequence ID" value="XM_029387090.1"/>
</dbReference>
<dbReference type="AlphaFoldDB" id="A0A3R7MTF6"/>
<protein>
    <submittedName>
        <fullName evidence="1">Uncharacterized protein</fullName>
    </submittedName>
</protein>
<dbReference type="Proteomes" id="UP000283634">
    <property type="component" value="Unassembled WGS sequence"/>
</dbReference>
<sequence>RRWGTRVEVFSARGAASALPLHPCLGANTRHRCRRILQGGFQGGERRRGLEEAWVRRRWGTFYSAVRPLRPGERNLALRGFEVPALHFGQPLARLFCNPFGLRGH</sequence>
<dbReference type="EMBL" id="MKGL01000995">
    <property type="protein sequence ID" value="RNE94963.1"/>
    <property type="molecule type" value="Genomic_DNA"/>
</dbReference>
<feature type="non-terminal residue" evidence="1">
    <location>
        <position position="1"/>
    </location>
</feature>
<organism evidence="1 2">
    <name type="scientific">Trypanosoma rangeli</name>
    <dbReference type="NCBI Taxonomy" id="5698"/>
    <lineage>
        <taxon>Eukaryota</taxon>
        <taxon>Discoba</taxon>
        <taxon>Euglenozoa</taxon>
        <taxon>Kinetoplastea</taxon>
        <taxon>Metakinetoplastina</taxon>
        <taxon>Trypanosomatida</taxon>
        <taxon>Trypanosomatidae</taxon>
        <taxon>Trypanosoma</taxon>
        <taxon>Herpetosoma</taxon>
    </lineage>
</organism>
<dbReference type="GeneID" id="40334407"/>
<keyword evidence="2" id="KW-1185">Reference proteome</keyword>
<gene>
    <name evidence="1" type="ORF">TraAM80_10474</name>
</gene>
<name>A0A3R7MTF6_TRYRA</name>
<evidence type="ECO:0000313" key="2">
    <source>
        <dbReference type="Proteomes" id="UP000283634"/>
    </source>
</evidence>
<evidence type="ECO:0000313" key="1">
    <source>
        <dbReference type="EMBL" id="RNE94963.1"/>
    </source>
</evidence>
<accession>A0A3R7MTF6</accession>
<reference evidence="1 2" key="1">
    <citation type="journal article" date="2018" name="BMC Genomics">
        <title>Genomic comparison of Trypanosoma conorhini and Trypanosoma rangeli to Trypanosoma cruzi strains of high and low virulence.</title>
        <authorList>
            <person name="Bradwell K.R."/>
            <person name="Koparde V.N."/>
            <person name="Matveyev A.V."/>
            <person name="Serrano M.G."/>
            <person name="Alves J.M."/>
            <person name="Parikh H."/>
            <person name="Huang B."/>
            <person name="Lee V."/>
            <person name="Espinosa-Alvarez O."/>
            <person name="Ortiz P.A."/>
            <person name="Costa-Martins A.G."/>
            <person name="Teixeira M.M."/>
            <person name="Buck G.A."/>
        </authorList>
    </citation>
    <scope>NUCLEOTIDE SEQUENCE [LARGE SCALE GENOMIC DNA]</scope>
    <source>
        <strain evidence="1 2">AM80</strain>
    </source>
</reference>